<accession>A0A6A4T486</accession>
<sequence length="68" mass="6971">MEFSSPPVLLDTSPSLRRRPSPPCAADWSPAAAAAVRQVSASGPPESRWAGLESPEPAGSAAAGQQRT</sequence>
<gene>
    <name evidence="2" type="ORF">F2P81_009866</name>
</gene>
<evidence type="ECO:0000313" key="2">
    <source>
        <dbReference type="EMBL" id="KAF0036992.1"/>
    </source>
</evidence>
<feature type="compositionally biased region" description="Low complexity" evidence="1">
    <location>
        <begin position="24"/>
        <end position="35"/>
    </location>
</feature>
<reference evidence="2 3" key="1">
    <citation type="submission" date="2019-06" db="EMBL/GenBank/DDBJ databases">
        <title>Draft genomes of female and male turbot (Scophthalmus maximus).</title>
        <authorList>
            <person name="Xu H."/>
            <person name="Xu X.-W."/>
            <person name="Shao C."/>
            <person name="Chen S."/>
        </authorList>
    </citation>
    <scope>NUCLEOTIDE SEQUENCE [LARGE SCALE GENOMIC DNA]</scope>
    <source>
        <strain evidence="2">Ysfricsl-2016a</strain>
        <tissue evidence="2">Blood</tissue>
    </source>
</reference>
<protein>
    <submittedName>
        <fullName evidence="2">Uncharacterized protein</fullName>
    </submittedName>
</protein>
<dbReference type="Proteomes" id="UP000438429">
    <property type="component" value="Unassembled WGS sequence"/>
</dbReference>
<evidence type="ECO:0000256" key="1">
    <source>
        <dbReference type="SAM" id="MobiDB-lite"/>
    </source>
</evidence>
<evidence type="ECO:0000313" key="3">
    <source>
        <dbReference type="Proteomes" id="UP000438429"/>
    </source>
</evidence>
<comment type="caution">
    <text evidence="2">The sequence shown here is derived from an EMBL/GenBank/DDBJ whole genome shotgun (WGS) entry which is preliminary data.</text>
</comment>
<feature type="region of interest" description="Disordered" evidence="1">
    <location>
        <begin position="1"/>
        <end position="68"/>
    </location>
</feature>
<organism evidence="2 3">
    <name type="scientific">Scophthalmus maximus</name>
    <name type="common">Turbot</name>
    <name type="synonym">Psetta maxima</name>
    <dbReference type="NCBI Taxonomy" id="52904"/>
    <lineage>
        <taxon>Eukaryota</taxon>
        <taxon>Metazoa</taxon>
        <taxon>Chordata</taxon>
        <taxon>Craniata</taxon>
        <taxon>Vertebrata</taxon>
        <taxon>Euteleostomi</taxon>
        <taxon>Actinopterygii</taxon>
        <taxon>Neopterygii</taxon>
        <taxon>Teleostei</taxon>
        <taxon>Neoteleostei</taxon>
        <taxon>Acanthomorphata</taxon>
        <taxon>Carangaria</taxon>
        <taxon>Pleuronectiformes</taxon>
        <taxon>Pleuronectoidei</taxon>
        <taxon>Scophthalmidae</taxon>
        <taxon>Scophthalmus</taxon>
    </lineage>
</organism>
<name>A0A6A4T486_SCOMX</name>
<proteinExistence type="predicted"/>
<dbReference type="AlphaFoldDB" id="A0A6A4T486"/>
<dbReference type="EMBL" id="VEVO01000009">
    <property type="protein sequence ID" value="KAF0036992.1"/>
    <property type="molecule type" value="Genomic_DNA"/>
</dbReference>